<dbReference type="OrthoDB" id="431837at2759"/>
<comment type="caution">
    <text evidence="1">The sequence shown here is derived from an EMBL/GenBank/DDBJ whole genome shotgun (WGS) entry which is preliminary data.</text>
</comment>
<reference evidence="2 3" key="2">
    <citation type="submission" date="2024-05" db="EMBL/GenBank/DDBJ databases">
        <authorList>
            <person name="Chen Y."/>
            <person name="Shah S."/>
            <person name="Dougan E. K."/>
            <person name="Thang M."/>
            <person name="Chan C."/>
        </authorList>
    </citation>
    <scope>NUCLEOTIDE SEQUENCE [LARGE SCALE GENOMIC DNA]</scope>
</reference>
<name>A0A9P1G0N9_9DINO</name>
<proteinExistence type="predicted"/>
<dbReference type="EMBL" id="CAMXCT010002090">
    <property type="protein sequence ID" value="CAI3995568.1"/>
    <property type="molecule type" value="Genomic_DNA"/>
</dbReference>
<reference evidence="1" key="1">
    <citation type="submission" date="2022-10" db="EMBL/GenBank/DDBJ databases">
        <authorList>
            <person name="Chen Y."/>
            <person name="Dougan E. K."/>
            <person name="Chan C."/>
            <person name="Rhodes N."/>
            <person name="Thang M."/>
        </authorList>
    </citation>
    <scope>NUCLEOTIDE SEQUENCE</scope>
</reference>
<keyword evidence="3" id="KW-1185">Reference proteome</keyword>
<dbReference type="EMBL" id="CAMXCT020002090">
    <property type="protein sequence ID" value="CAL1148943.1"/>
    <property type="molecule type" value="Genomic_DNA"/>
</dbReference>
<protein>
    <submittedName>
        <fullName evidence="1">Uncharacterized protein</fullName>
    </submittedName>
</protein>
<evidence type="ECO:0000313" key="2">
    <source>
        <dbReference type="EMBL" id="CAL4782880.1"/>
    </source>
</evidence>
<dbReference type="EMBL" id="CAMXCT030002090">
    <property type="protein sequence ID" value="CAL4782880.1"/>
    <property type="molecule type" value="Genomic_DNA"/>
</dbReference>
<gene>
    <name evidence="1" type="ORF">C1SCF055_LOCUS22106</name>
</gene>
<dbReference type="Proteomes" id="UP001152797">
    <property type="component" value="Unassembled WGS sequence"/>
</dbReference>
<dbReference type="AlphaFoldDB" id="A0A9P1G0N9"/>
<accession>A0A9P1G0N9</accession>
<organism evidence="1">
    <name type="scientific">Cladocopium goreaui</name>
    <dbReference type="NCBI Taxonomy" id="2562237"/>
    <lineage>
        <taxon>Eukaryota</taxon>
        <taxon>Sar</taxon>
        <taxon>Alveolata</taxon>
        <taxon>Dinophyceae</taxon>
        <taxon>Suessiales</taxon>
        <taxon>Symbiodiniaceae</taxon>
        <taxon>Cladocopium</taxon>
    </lineage>
</organism>
<evidence type="ECO:0000313" key="3">
    <source>
        <dbReference type="Proteomes" id="UP001152797"/>
    </source>
</evidence>
<sequence length="480" mass="54297">MRANQTLKQKIRRLELREAKRKHAQVTEIDTNPLQIERIKGGTGKRLTLQSFIALAIRRNFGNCATADVGAMLLEDISRFTVCRSESKTGTALIASSRLFFHAMLGDLTNPSTGAFKLVIHSFLQDATNAGILKGSKLSALILRSAFLKEQPPGDDVNNHFLDEGWQFDDWFDRIIRVADVLPVVAGDSGVTVAQTLKQLEGPNEIGARKIVQSDLKDLDSVMFTETTCLEHSQHLVSLACLKAADAMLHDYRSWKYYASLATSSNVCRLMARKIFDLWATTYGFQSAKKDCKRLWPKACAGRWSGCDKPEKRFLSCTQERLVPVLSNILQGQTVTRNTTGGMNLDELQIEESKAYSEKMTRWKKKMFEVVNDDLWWRCLGIMNEVRQPLSHLSNYLQQRQGEWGHIAQLCTGKADSISQEFWEVWMDNLMHAASGYNRKVKKPLERGVYILFCLAEDLPRSFSLLKAVANHNILTVSQQ</sequence>
<evidence type="ECO:0000313" key="1">
    <source>
        <dbReference type="EMBL" id="CAI3995568.1"/>
    </source>
</evidence>